<keyword evidence="2" id="KW-1133">Transmembrane helix</keyword>
<organism evidence="3 4">
    <name type="scientific">Sphingobium xenophagum</name>
    <dbReference type="NCBI Taxonomy" id="121428"/>
    <lineage>
        <taxon>Bacteria</taxon>
        <taxon>Pseudomonadati</taxon>
        <taxon>Pseudomonadota</taxon>
        <taxon>Alphaproteobacteria</taxon>
        <taxon>Sphingomonadales</taxon>
        <taxon>Sphingomonadaceae</taxon>
        <taxon>Sphingobium</taxon>
    </lineage>
</organism>
<dbReference type="PANTHER" id="PTHR34219">
    <property type="entry name" value="IRON-REGULATED INNER MEMBRANE PROTEIN-RELATED"/>
    <property type="match status" value="1"/>
</dbReference>
<keyword evidence="2" id="KW-0472">Membrane</keyword>
<evidence type="ECO:0000256" key="1">
    <source>
        <dbReference type="SAM" id="MobiDB-lite"/>
    </source>
</evidence>
<dbReference type="RefSeq" id="WP_087576086.1">
    <property type="nucleotide sequence ID" value="NZ_BBQY01000060.1"/>
</dbReference>
<dbReference type="InterPro" id="IPR005625">
    <property type="entry name" value="PepSY-ass_TM"/>
</dbReference>
<feature type="transmembrane region" description="Helical" evidence="2">
    <location>
        <begin position="12"/>
        <end position="32"/>
    </location>
</feature>
<proteinExistence type="predicted"/>
<protein>
    <recommendedName>
        <fullName evidence="5">PepSY domain-containing protein</fullName>
    </recommendedName>
</protein>
<accession>A0A401J902</accession>
<gene>
    <name evidence="3" type="ORF">MBESOW_P4205</name>
</gene>
<dbReference type="PANTHER" id="PTHR34219:SF5">
    <property type="entry name" value="BLR4505 PROTEIN"/>
    <property type="match status" value="1"/>
</dbReference>
<dbReference type="EMBL" id="BBQY01000060">
    <property type="protein sequence ID" value="GBH33040.1"/>
    <property type="molecule type" value="Genomic_DNA"/>
</dbReference>
<keyword evidence="2" id="KW-0812">Transmembrane</keyword>
<evidence type="ECO:0000256" key="2">
    <source>
        <dbReference type="SAM" id="Phobius"/>
    </source>
</evidence>
<feature type="region of interest" description="Disordered" evidence="1">
    <location>
        <begin position="380"/>
        <end position="399"/>
    </location>
</feature>
<feature type="transmembrane region" description="Helical" evidence="2">
    <location>
        <begin position="348"/>
        <end position="370"/>
    </location>
</feature>
<feature type="transmembrane region" description="Helical" evidence="2">
    <location>
        <begin position="145"/>
        <end position="169"/>
    </location>
</feature>
<keyword evidence="4" id="KW-1185">Reference proteome</keyword>
<name>A0A401J902_SPHXE</name>
<dbReference type="AlphaFoldDB" id="A0A401J902"/>
<comment type="caution">
    <text evidence="3">The sequence shown here is derived from an EMBL/GenBank/DDBJ whole genome shotgun (WGS) entry which is preliminary data.</text>
</comment>
<evidence type="ECO:0000313" key="4">
    <source>
        <dbReference type="Proteomes" id="UP000290975"/>
    </source>
</evidence>
<feature type="transmembrane region" description="Helical" evidence="2">
    <location>
        <begin position="202"/>
        <end position="222"/>
    </location>
</feature>
<sequence>MRALLVILHRYVGLAIAGFLVIAGLTGSIVAFQSELDAWLNPSLFHIERTGQSLSPSRLAKAIEHADPAVEIFTLVFPSAPGESAQAFVGSRGGDTALAYDQLFVDPGTGAILGRRMNGVFGLDRLRLIPFLYRLHSSLTMPGNWGAWLMGGIALAWMFDCFAGFALTLPRGRPFWKKWKLAWTIKRGAGPYRLNLDLHRACGLWLLAILFLLALSGVSLNLNSELFRPVLSALLPTSPRIWDQPAPPTAPPMTLDWNDALAKAKGEAARRHWDHPVAMIYAARAQGFYGIRFGRPHQAGFGASTIFVSAADGHILSVEEAGAGKAGDMIAGLMLPVHSGQVAGLPGRILICVTGLVVAMLSITGVYIWWRKRASRSSRRRANRRPAAIARSGALDAAQ</sequence>
<evidence type="ECO:0008006" key="5">
    <source>
        <dbReference type="Google" id="ProtNLM"/>
    </source>
</evidence>
<evidence type="ECO:0000313" key="3">
    <source>
        <dbReference type="EMBL" id="GBH33040.1"/>
    </source>
</evidence>
<reference evidence="3 4" key="1">
    <citation type="submission" date="2014-12" db="EMBL/GenBank/DDBJ databases">
        <title>Whole genome sequencing of Sphingobium xenophagum OW59.</title>
        <authorList>
            <person name="Ohta Y."/>
            <person name="Nishi S."/>
            <person name="Hatada Y."/>
        </authorList>
    </citation>
    <scope>NUCLEOTIDE SEQUENCE [LARGE SCALE GENOMIC DNA]</scope>
    <source>
        <strain evidence="3 4">OW59</strain>
    </source>
</reference>
<dbReference type="Pfam" id="PF03929">
    <property type="entry name" value="PepSY_TM"/>
    <property type="match status" value="1"/>
</dbReference>
<dbReference type="Proteomes" id="UP000290975">
    <property type="component" value="Unassembled WGS sequence"/>
</dbReference>